<dbReference type="Proteomes" id="UP000256297">
    <property type="component" value="Unassembled WGS sequence"/>
</dbReference>
<dbReference type="EMBL" id="OFSP01000079">
    <property type="protein sequence ID" value="SOY78013.1"/>
    <property type="molecule type" value="Genomic_DNA"/>
</dbReference>
<comment type="similarity">
    <text evidence="1">Belongs to the LysR transcriptional regulatory family.</text>
</comment>
<dbReference type="PRINTS" id="PR00039">
    <property type="entry name" value="HTHLYSR"/>
</dbReference>
<dbReference type="Pfam" id="PF00126">
    <property type="entry name" value="HTH_1"/>
    <property type="match status" value="1"/>
</dbReference>
<evidence type="ECO:0000256" key="3">
    <source>
        <dbReference type="ARBA" id="ARBA00023125"/>
    </source>
</evidence>
<name>A0A375CRV4_9BURK</name>
<keyword evidence="2" id="KW-0805">Transcription regulation</keyword>
<protein>
    <submittedName>
        <fullName evidence="6">Transcriptional regulator</fullName>
    </submittedName>
</protein>
<keyword evidence="3" id="KW-0238">DNA-binding</keyword>
<sequence>MYKSSAMRRVPNFVLLRAFEAAARLESFTLAARELHLTQSAISHQVKELEEYFGRRLFDRRTRRVELTPEGKRLQQSLSRVFDVIEAACNEVALAPQSQVLAVYCAPSFAVKWLGPRLPQFMQTHGDITIRLSSGAEAIDLTHAREVDVAITYGSAHSRAGLIVRPLGKERILPLCSPALIDANQPLRVQMENLPLIDSQLSRVTWPDWFGANGMICPTRPRASFDRGALAISAAVDGMGIALESIRLAERELSKGDLIALGEAQFTHISRETHFLSYRQNEAHLQKVEIFVAWLLEQLGLGAEG</sequence>
<dbReference type="Pfam" id="PF03466">
    <property type="entry name" value="LysR_substrate"/>
    <property type="match status" value="1"/>
</dbReference>
<feature type="domain" description="HTH lysR-type" evidence="5">
    <location>
        <begin position="11"/>
        <end position="68"/>
    </location>
</feature>
<evidence type="ECO:0000313" key="7">
    <source>
        <dbReference type="Proteomes" id="UP000256297"/>
    </source>
</evidence>
<dbReference type="PANTHER" id="PTHR30537:SF58">
    <property type="entry name" value="HTH-TYPE TRANSCRIPTIONAL REGULATOR PERR"/>
    <property type="match status" value="1"/>
</dbReference>
<dbReference type="CDD" id="cd08432">
    <property type="entry name" value="PBP2_GcdR_TrpI_HvrB_AmpR_like"/>
    <property type="match status" value="1"/>
</dbReference>
<evidence type="ECO:0000256" key="2">
    <source>
        <dbReference type="ARBA" id="ARBA00023015"/>
    </source>
</evidence>
<evidence type="ECO:0000256" key="4">
    <source>
        <dbReference type="ARBA" id="ARBA00023163"/>
    </source>
</evidence>
<dbReference type="InterPro" id="IPR005119">
    <property type="entry name" value="LysR_subst-bd"/>
</dbReference>
<dbReference type="InterPro" id="IPR000847">
    <property type="entry name" value="LysR_HTH_N"/>
</dbReference>
<organism evidence="6 7">
    <name type="scientific">Cupriavidus taiwanensis</name>
    <dbReference type="NCBI Taxonomy" id="164546"/>
    <lineage>
        <taxon>Bacteria</taxon>
        <taxon>Pseudomonadati</taxon>
        <taxon>Pseudomonadota</taxon>
        <taxon>Betaproteobacteria</taxon>
        <taxon>Burkholderiales</taxon>
        <taxon>Burkholderiaceae</taxon>
        <taxon>Cupriavidus</taxon>
    </lineage>
</organism>
<dbReference type="FunFam" id="1.10.10.10:FF:000038">
    <property type="entry name" value="Glycine cleavage system transcriptional activator"/>
    <property type="match status" value="1"/>
</dbReference>
<keyword evidence="4" id="KW-0804">Transcription</keyword>
<dbReference type="Gene3D" id="3.40.190.10">
    <property type="entry name" value="Periplasmic binding protein-like II"/>
    <property type="match status" value="2"/>
</dbReference>
<dbReference type="GO" id="GO:0003700">
    <property type="term" value="F:DNA-binding transcription factor activity"/>
    <property type="evidence" value="ECO:0007669"/>
    <property type="project" value="InterPro"/>
</dbReference>
<dbReference type="PANTHER" id="PTHR30537">
    <property type="entry name" value="HTH-TYPE TRANSCRIPTIONAL REGULATOR"/>
    <property type="match status" value="1"/>
</dbReference>
<accession>A0A375CRV4</accession>
<dbReference type="InterPro" id="IPR036388">
    <property type="entry name" value="WH-like_DNA-bd_sf"/>
</dbReference>
<dbReference type="Gene3D" id="1.10.10.10">
    <property type="entry name" value="Winged helix-like DNA-binding domain superfamily/Winged helix DNA-binding domain"/>
    <property type="match status" value="1"/>
</dbReference>
<dbReference type="InterPro" id="IPR036390">
    <property type="entry name" value="WH_DNA-bd_sf"/>
</dbReference>
<dbReference type="GO" id="GO:0006351">
    <property type="term" value="P:DNA-templated transcription"/>
    <property type="evidence" value="ECO:0007669"/>
    <property type="project" value="TreeGrafter"/>
</dbReference>
<dbReference type="SUPFAM" id="SSF53850">
    <property type="entry name" value="Periplasmic binding protein-like II"/>
    <property type="match status" value="1"/>
</dbReference>
<proteinExistence type="inferred from homology"/>
<dbReference type="SUPFAM" id="SSF46785">
    <property type="entry name" value="Winged helix' DNA-binding domain"/>
    <property type="match status" value="1"/>
</dbReference>
<dbReference type="GO" id="GO:0043565">
    <property type="term" value="F:sequence-specific DNA binding"/>
    <property type="evidence" value="ECO:0007669"/>
    <property type="project" value="TreeGrafter"/>
</dbReference>
<dbReference type="AlphaFoldDB" id="A0A375CRV4"/>
<evidence type="ECO:0000256" key="1">
    <source>
        <dbReference type="ARBA" id="ARBA00009437"/>
    </source>
</evidence>
<evidence type="ECO:0000313" key="6">
    <source>
        <dbReference type="EMBL" id="SOY78013.1"/>
    </source>
</evidence>
<dbReference type="PROSITE" id="PS50931">
    <property type="entry name" value="HTH_LYSR"/>
    <property type="match status" value="1"/>
</dbReference>
<reference evidence="7" key="1">
    <citation type="submission" date="2018-01" db="EMBL/GenBank/DDBJ databases">
        <authorList>
            <person name="Gaut B.S."/>
            <person name="Morton B.R."/>
            <person name="Clegg M.T."/>
            <person name="Duvall M.R."/>
        </authorList>
    </citation>
    <scope>NUCLEOTIDE SEQUENCE [LARGE SCALE GENOMIC DNA]</scope>
</reference>
<dbReference type="InterPro" id="IPR058163">
    <property type="entry name" value="LysR-type_TF_proteobact-type"/>
</dbReference>
<evidence type="ECO:0000259" key="5">
    <source>
        <dbReference type="PROSITE" id="PS50931"/>
    </source>
</evidence>
<comment type="caution">
    <text evidence="6">The sequence shown here is derived from an EMBL/GenBank/DDBJ whole genome shotgun (WGS) entry which is preliminary data.</text>
</comment>
<gene>
    <name evidence="6" type="ORF">CBM2589_U20074</name>
</gene>